<reference evidence="2 3" key="1">
    <citation type="submission" date="2023-01" db="EMBL/GenBank/DDBJ databases">
        <title>Characterization of estradiol degrading bacteria Microbacterium sp. MZT7 and reveal degrading genes through genome analysis.</title>
        <authorList>
            <person name="Hao P."/>
            <person name="Gao Y."/>
        </authorList>
    </citation>
    <scope>NUCLEOTIDE SEQUENCE [LARGE SCALE GENOMIC DNA]</scope>
    <source>
        <strain evidence="2 3">MZT7</strain>
    </source>
</reference>
<dbReference type="EMBL" id="CP082781">
    <property type="protein sequence ID" value="UGS28359.1"/>
    <property type="molecule type" value="Genomic_DNA"/>
</dbReference>
<name>A0ABY3RWD7_9MICO</name>
<feature type="transmembrane region" description="Helical" evidence="1">
    <location>
        <begin position="21"/>
        <end position="43"/>
    </location>
</feature>
<keyword evidence="3" id="KW-1185">Reference proteome</keyword>
<accession>A0ABY3RWD7</accession>
<gene>
    <name evidence="2" type="ORF">K8F61_09485</name>
</gene>
<dbReference type="Proteomes" id="UP001199642">
    <property type="component" value="Chromosome"/>
</dbReference>
<keyword evidence="1" id="KW-0472">Membrane</keyword>
<evidence type="ECO:0000313" key="2">
    <source>
        <dbReference type="EMBL" id="UGS28359.1"/>
    </source>
</evidence>
<evidence type="ECO:0000256" key="1">
    <source>
        <dbReference type="SAM" id="Phobius"/>
    </source>
</evidence>
<dbReference type="RefSeq" id="WP_231821475.1">
    <property type="nucleotide sequence ID" value="NZ_CP082781.1"/>
</dbReference>
<keyword evidence="1" id="KW-1133">Transmembrane helix</keyword>
<organism evidence="2 3">
    <name type="scientific">Microbacterium resistens</name>
    <dbReference type="NCBI Taxonomy" id="156977"/>
    <lineage>
        <taxon>Bacteria</taxon>
        <taxon>Bacillati</taxon>
        <taxon>Actinomycetota</taxon>
        <taxon>Actinomycetes</taxon>
        <taxon>Micrococcales</taxon>
        <taxon>Microbacteriaceae</taxon>
        <taxon>Microbacterium</taxon>
    </lineage>
</organism>
<proteinExistence type="predicted"/>
<evidence type="ECO:0000313" key="3">
    <source>
        <dbReference type="Proteomes" id="UP001199642"/>
    </source>
</evidence>
<sequence>MDETTEPGAQEAEPWSPRRRFLTGTIVVLVLVGLIAFAPGPILRIIHTNSAHQLVDSLPAERDTLLAKQDEFRAPLEQLGDPVRSWTEVACSLAPRYSDGDGEQDIVMFYWQQCWLQAVELYPVPDELSDGASVAAWLGGNTAGDPTCGELMFDVLTPDVGAVGPTEYTPVLWWVDPEGTPPEDEPDRCALATPGGPDTAHTTVDVDEAMPAGTYLVYTVRTPFAATGVGCDNAMGTWLGGCAGEPDGFPVM</sequence>
<protein>
    <submittedName>
        <fullName evidence="2">Uncharacterized protein</fullName>
    </submittedName>
</protein>
<keyword evidence="1" id="KW-0812">Transmembrane</keyword>